<evidence type="ECO:0000256" key="5">
    <source>
        <dbReference type="ARBA" id="ARBA00023136"/>
    </source>
</evidence>
<dbReference type="SUPFAM" id="SSF48726">
    <property type="entry name" value="Immunoglobulin"/>
    <property type="match status" value="1"/>
</dbReference>
<sequence length="221" mass="24433">MVFYYYSNRSTPVGRFKDRVQWQGNIFSCDGSIQLQNVQVNYSGTYVCEIRLLRHSHIFKNHTVLHVSPMVQKGRGAAHAQDSAAPGGTVFWPVTVGCGCVAVVLAFLAGLSLRRRSAANMALERTGNGGRKNKAEEALYCSIPGAEVPKAEQDAGKKKRAEDTYITMHPSSFRENGVYVELAKRAIPAEWMGEGRQGDGQSEEPCNRPEAALPWAPMWEK</sequence>
<accession>A0A850U9W7</accession>
<comment type="caution">
    <text evidence="12">The sequence shown here is derived from an EMBL/GenBank/DDBJ whole genome shotgun (WGS) entry which is preliminary data.</text>
</comment>
<dbReference type="PANTHER" id="PTHR13869">
    <property type="entry name" value="MYELIN P0 RELATED"/>
    <property type="match status" value="1"/>
</dbReference>
<keyword evidence="7" id="KW-0325">Glycoprotein</keyword>
<dbReference type="Pfam" id="PF07686">
    <property type="entry name" value="V-set"/>
    <property type="match status" value="1"/>
</dbReference>
<dbReference type="Proteomes" id="UP000640762">
    <property type="component" value="Unassembled WGS sequence"/>
</dbReference>
<proteinExistence type="predicted"/>
<feature type="non-terminal residue" evidence="12">
    <location>
        <position position="1"/>
    </location>
</feature>
<evidence type="ECO:0000256" key="2">
    <source>
        <dbReference type="ARBA" id="ARBA00022692"/>
    </source>
</evidence>
<keyword evidence="13" id="KW-1185">Reference proteome</keyword>
<evidence type="ECO:0000256" key="8">
    <source>
        <dbReference type="ARBA" id="ARBA00023319"/>
    </source>
</evidence>
<keyword evidence="5 10" id="KW-0472">Membrane</keyword>
<dbReference type="GO" id="GO:0005886">
    <property type="term" value="C:plasma membrane"/>
    <property type="evidence" value="ECO:0007669"/>
    <property type="project" value="TreeGrafter"/>
</dbReference>
<evidence type="ECO:0000259" key="11">
    <source>
        <dbReference type="Pfam" id="PF07686"/>
    </source>
</evidence>
<evidence type="ECO:0000256" key="7">
    <source>
        <dbReference type="ARBA" id="ARBA00023180"/>
    </source>
</evidence>
<evidence type="ECO:0000313" key="13">
    <source>
        <dbReference type="Proteomes" id="UP000640762"/>
    </source>
</evidence>
<comment type="subcellular location">
    <subcellularLocation>
        <location evidence="1">Membrane</location>
        <topology evidence="1">Single-pass type I membrane protein</topology>
    </subcellularLocation>
</comment>
<feature type="region of interest" description="Disordered" evidence="9">
    <location>
        <begin position="193"/>
        <end position="221"/>
    </location>
</feature>
<dbReference type="InterPro" id="IPR013106">
    <property type="entry name" value="Ig_V-set"/>
</dbReference>
<gene>
    <name evidence="12" type="primary">Jaml</name>
    <name evidence="12" type="ORF">GRUAME_R05898</name>
</gene>
<name>A0A850U9W7_GRUAM</name>
<dbReference type="InterPro" id="IPR013783">
    <property type="entry name" value="Ig-like_fold"/>
</dbReference>
<dbReference type="PANTHER" id="PTHR13869:SF22">
    <property type="entry name" value="JUNCTIONAL ADHESION MOLECULE-LIKE"/>
    <property type="match status" value="1"/>
</dbReference>
<keyword evidence="8" id="KW-0393">Immunoglobulin domain</keyword>
<keyword evidence="6" id="KW-1015">Disulfide bond</keyword>
<dbReference type="Gene3D" id="2.60.40.10">
    <property type="entry name" value="Immunoglobulins"/>
    <property type="match status" value="1"/>
</dbReference>
<feature type="domain" description="Immunoglobulin V-set" evidence="11">
    <location>
        <begin position="2"/>
        <end position="67"/>
    </location>
</feature>
<dbReference type="InterPro" id="IPR000920">
    <property type="entry name" value="Myelin_P0-rel"/>
</dbReference>
<feature type="transmembrane region" description="Helical" evidence="10">
    <location>
        <begin position="90"/>
        <end position="111"/>
    </location>
</feature>
<dbReference type="InterPro" id="IPR036179">
    <property type="entry name" value="Ig-like_dom_sf"/>
</dbReference>
<evidence type="ECO:0000313" key="12">
    <source>
        <dbReference type="EMBL" id="NWH27401.1"/>
    </source>
</evidence>
<evidence type="ECO:0000256" key="9">
    <source>
        <dbReference type="SAM" id="MobiDB-lite"/>
    </source>
</evidence>
<reference evidence="12" key="1">
    <citation type="submission" date="2019-10" db="EMBL/GenBank/DDBJ databases">
        <title>Bird 10,000 Genomes (B10K) Project - Family phase.</title>
        <authorList>
            <person name="Zhang G."/>
        </authorList>
    </citation>
    <scope>NUCLEOTIDE SEQUENCE</scope>
    <source>
        <strain evidence="12">B10K-DU-012-65</strain>
        <tissue evidence="12">Muscle</tissue>
    </source>
</reference>
<evidence type="ECO:0000256" key="4">
    <source>
        <dbReference type="ARBA" id="ARBA00022989"/>
    </source>
</evidence>
<evidence type="ECO:0000256" key="1">
    <source>
        <dbReference type="ARBA" id="ARBA00004479"/>
    </source>
</evidence>
<evidence type="ECO:0000256" key="3">
    <source>
        <dbReference type="ARBA" id="ARBA00022729"/>
    </source>
</evidence>
<keyword evidence="3" id="KW-0732">Signal</keyword>
<dbReference type="GO" id="GO:0098609">
    <property type="term" value="P:cell-cell adhesion"/>
    <property type="evidence" value="ECO:0007669"/>
    <property type="project" value="TreeGrafter"/>
</dbReference>
<keyword evidence="4 10" id="KW-1133">Transmembrane helix</keyword>
<keyword evidence="2 10" id="KW-0812">Transmembrane</keyword>
<evidence type="ECO:0000256" key="10">
    <source>
        <dbReference type="SAM" id="Phobius"/>
    </source>
</evidence>
<dbReference type="AlphaFoldDB" id="A0A850U9W7"/>
<feature type="non-terminal residue" evidence="12">
    <location>
        <position position="221"/>
    </location>
</feature>
<evidence type="ECO:0000256" key="6">
    <source>
        <dbReference type="ARBA" id="ARBA00023157"/>
    </source>
</evidence>
<organism evidence="12 13">
    <name type="scientific">Grus americana</name>
    <name type="common">Whooping crane</name>
    <dbReference type="NCBI Taxonomy" id="9117"/>
    <lineage>
        <taxon>Eukaryota</taxon>
        <taxon>Metazoa</taxon>
        <taxon>Chordata</taxon>
        <taxon>Craniata</taxon>
        <taxon>Vertebrata</taxon>
        <taxon>Euteleostomi</taxon>
        <taxon>Archelosauria</taxon>
        <taxon>Archosauria</taxon>
        <taxon>Dinosauria</taxon>
        <taxon>Saurischia</taxon>
        <taxon>Theropoda</taxon>
        <taxon>Coelurosauria</taxon>
        <taxon>Aves</taxon>
        <taxon>Neognathae</taxon>
        <taxon>Neoaves</taxon>
        <taxon>Gruiformes</taxon>
        <taxon>Gruidae</taxon>
        <taxon>Grus</taxon>
    </lineage>
</organism>
<dbReference type="EMBL" id="WEIX01014842">
    <property type="protein sequence ID" value="NWH27401.1"/>
    <property type="molecule type" value="Genomic_DNA"/>
</dbReference>
<protein>
    <submittedName>
        <fullName evidence="12">JAML protein</fullName>
    </submittedName>
</protein>